<accession>A0ABW3D7Q5</accession>
<comment type="caution">
    <text evidence="6">The sequence shown here is derived from an EMBL/GenBank/DDBJ whole genome shotgun (WGS) entry which is preliminary data.</text>
</comment>
<dbReference type="PANTHER" id="PTHR42855">
    <property type="entry name" value="ABC TRANSPORTER ATP-BINDING SUBUNIT"/>
    <property type="match status" value="1"/>
</dbReference>
<evidence type="ECO:0000313" key="6">
    <source>
        <dbReference type="EMBL" id="MFD0868427.1"/>
    </source>
</evidence>
<evidence type="ECO:0000256" key="1">
    <source>
        <dbReference type="ARBA" id="ARBA00022741"/>
    </source>
</evidence>
<evidence type="ECO:0000256" key="4">
    <source>
        <dbReference type="SAM" id="MobiDB-lite"/>
    </source>
</evidence>
<sequence length="156" mass="18576">MVVTVSHDRYFLDRTADRLFAFEGEGRIRTFEGSYSDYLSLKREEAREEEAEKKRLPEESLRSGDNRRSADSYSNRPRKLSYKEQKEWEEIEEVIAELEERVQQLQEKISGAGSDFTQVQSLYEEERIASEELERAMNRWAELSELVEQIEQEKRK</sequence>
<feature type="compositionally biased region" description="Basic and acidic residues" evidence="4">
    <location>
        <begin position="46"/>
        <end position="70"/>
    </location>
</feature>
<proteinExistence type="predicted"/>
<keyword evidence="3" id="KW-0175">Coiled coil</keyword>
<evidence type="ECO:0000259" key="5">
    <source>
        <dbReference type="Pfam" id="PF16326"/>
    </source>
</evidence>
<organism evidence="6 7">
    <name type="scientific">Paenibacillus residui</name>
    <dbReference type="NCBI Taxonomy" id="629724"/>
    <lineage>
        <taxon>Bacteria</taxon>
        <taxon>Bacillati</taxon>
        <taxon>Bacillota</taxon>
        <taxon>Bacilli</taxon>
        <taxon>Bacillales</taxon>
        <taxon>Paenibacillaceae</taxon>
        <taxon>Paenibacillus</taxon>
    </lineage>
</organism>
<dbReference type="Gene3D" id="3.40.50.300">
    <property type="entry name" value="P-loop containing nucleotide triphosphate hydrolases"/>
    <property type="match status" value="1"/>
</dbReference>
<dbReference type="InterPro" id="IPR051309">
    <property type="entry name" value="ABCF_ATPase"/>
</dbReference>
<feature type="coiled-coil region" evidence="3">
    <location>
        <begin position="88"/>
        <end position="153"/>
    </location>
</feature>
<feature type="region of interest" description="Disordered" evidence="4">
    <location>
        <begin position="46"/>
        <end position="81"/>
    </location>
</feature>
<protein>
    <recommendedName>
        <fullName evidence="5">ABC transporter Uup C-terminal domain-containing protein</fullName>
    </recommendedName>
</protein>
<keyword evidence="1" id="KW-0547">Nucleotide-binding</keyword>
<dbReference type="Pfam" id="PF16326">
    <property type="entry name" value="ABC_tran_CTD"/>
    <property type="match status" value="1"/>
</dbReference>
<dbReference type="InterPro" id="IPR032524">
    <property type="entry name" value="ABC_tran_C"/>
</dbReference>
<evidence type="ECO:0000256" key="3">
    <source>
        <dbReference type="SAM" id="Coils"/>
    </source>
</evidence>
<dbReference type="InterPro" id="IPR027417">
    <property type="entry name" value="P-loop_NTPase"/>
</dbReference>
<keyword evidence="2" id="KW-0067">ATP-binding</keyword>
<evidence type="ECO:0000256" key="2">
    <source>
        <dbReference type="ARBA" id="ARBA00022840"/>
    </source>
</evidence>
<dbReference type="Gene3D" id="1.10.287.380">
    <property type="entry name" value="Valyl-tRNA synthetase, C-terminal domain"/>
    <property type="match status" value="1"/>
</dbReference>
<reference evidence="7" key="1">
    <citation type="journal article" date="2019" name="Int. J. Syst. Evol. Microbiol.">
        <title>The Global Catalogue of Microorganisms (GCM) 10K type strain sequencing project: providing services to taxonomists for standard genome sequencing and annotation.</title>
        <authorList>
            <consortium name="The Broad Institute Genomics Platform"/>
            <consortium name="The Broad Institute Genome Sequencing Center for Infectious Disease"/>
            <person name="Wu L."/>
            <person name="Ma J."/>
        </authorList>
    </citation>
    <scope>NUCLEOTIDE SEQUENCE [LARGE SCALE GENOMIC DNA]</scope>
    <source>
        <strain evidence="7">CCUG 57263</strain>
    </source>
</reference>
<name>A0ABW3D7Q5_9BACL</name>
<dbReference type="PANTHER" id="PTHR42855:SF1">
    <property type="entry name" value="ABC TRANSPORTER DOMAIN-CONTAINING PROTEIN"/>
    <property type="match status" value="1"/>
</dbReference>
<dbReference type="RefSeq" id="WP_379286457.1">
    <property type="nucleotide sequence ID" value="NZ_JBHTIU010000012.1"/>
</dbReference>
<keyword evidence="7" id="KW-1185">Reference proteome</keyword>
<dbReference type="InterPro" id="IPR037118">
    <property type="entry name" value="Val-tRNA_synth_C_sf"/>
</dbReference>
<dbReference type="Proteomes" id="UP001597120">
    <property type="component" value="Unassembled WGS sequence"/>
</dbReference>
<dbReference type="EMBL" id="JBHTIU010000012">
    <property type="protein sequence ID" value="MFD0868427.1"/>
    <property type="molecule type" value="Genomic_DNA"/>
</dbReference>
<gene>
    <name evidence="6" type="ORF">ACFQ03_04650</name>
</gene>
<evidence type="ECO:0000313" key="7">
    <source>
        <dbReference type="Proteomes" id="UP001597120"/>
    </source>
</evidence>
<feature type="domain" description="ABC transporter Uup C-terminal" evidence="5">
    <location>
        <begin position="79"/>
        <end position="145"/>
    </location>
</feature>